<proteinExistence type="predicted"/>
<gene>
    <name evidence="2" type="ORF">PXEA_LOCUS7311</name>
</gene>
<reference evidence="2" key="1">
    <citation type="submission" date="2018-11" db="EMBL/GenBank/DDBJ databases">
        <authorList>
            <consortium name="Pathogen Informatics"/>
        </authorList>
    </citation>
    <scope>NUCLEOTIDE SEQUENCE</scope>
</reference>
<feature type="region of interest" description="Disordered" evidence="1">
    <location>
        <begin position="210"/>
        <end position="231"/>
    </location>
</feature>
<name>A0A448WKC0_9PLAT</name>
<sequence>SEAPGLPSRRAKSEGGVASCTGRPKETNQARQKGTGETDKQAWFLQDHRKSEAYPRQLQRLALLDCLQKHKLPFYQRCLVKPTKQIGCTPSLVRRYRKKFRVITPLGRAQLKSLDDYLEYGPVTPSHSAIPPCLPEPYPKSVCLRLDRLINCRRELQQTSINENMIDQLHVPAGNLDAVLEAYDQLTRLLLLSRPLDHSAMVTGASTTMTRVRREESRELEDRQLLDSLGK</sequence>
<organism evidence="2 3">
    <name type="scientific">Protopolystoma xenopodis</name>
    <dbReference type="NCBI Taxonomy" id="117903"/>
    <lineage>
        <taxon>Eukaryota</taxon>
        <taxon>Metazoa</taxon>
        <taxon>Spiralia</taxon>
        <taxon>Lophotrochozoa</taxon>
        <taxon>Platyhelminthes</taxon>
        <taxon>Monogenea</taxon>
        <taxon>Polyopisthocotylea</taxon>
        <taxon>Polystomatidea</taxon>
        <taxon>Polystomatidae</taxon>
        <taxon>Protopolystoma</taxon>
    </lineage>
</organism>
<feature type="non-terminal residue" evidence="2">
    <location>
        <position position="1"/>
    </location>
</feature>
<evidence type="ECO:0000313" key="3">
    <source>
        <dbReference type="Proteomes" id="UP000784294"/>
    </source>
</evidence>
<evidence type="ECO:0000313" key="2">
    <source>
        <dbReference type="EMBL" id="VEL13871.1"/>
    </source>
</evidence>
<evidence type="ECO:0000256" key="1">
    <source>
        <dbReference type="SAM" id="MobiDB-lite"/>
    </source>
</evidence>
<dbReference type="AlphaFoldDB" id="A0A448WKC0"/>
<comment type="caution">
    <text evidence="2">The sequence shown here is derived from an EMBL/GenBank/DDBJ whole genome shotgun (WGS) entry which is preliminary data.</text>
</comment>
<keyword evidence="3" id="KW-1185">Reference proteome</keyword>
<accession>A0A448WKC0</accession>
<feature type="compositionally biased region" description="Basic and acidic residues" evidence="1">
    <location>
        <begin position="212"/>
        <end position="231"/>
    </location>
</feature>
<feature type="region of interest" description="Disordered" evidence="1">
    <location>
        <begin position="1"/>
        <end position="39"/>
    </location>
</feature>
<dbReference type="Proteomes" id="UP000784294">
    <property type="component" value="Unassembled WGS sequence"/>
</dbReference>
<dbReference type="EMBL" id="CAAALY010019214">
    <property type="protein sequence ID" value="VEL13871.1"/>
    <property type="molecule type" value="Genomic_DNA"/>
</dbReference>
<protein>
    <submittedName>
        <fullName evidence="2">Uncharacterized protein</fullName>
    </submittedName>
</protein>
<feature type="compositionally biased region" description="Basic and acidic residues" evidence="1">
    <location>
        <begin position="23"/>
        <end position="39"/>
    </location>
</feature>